<feature type="domain" description="PD-(D/E)XK endonuclease-like" evidence="1">
    <location>
        <begin position="86"/>
        <end position="288"/>
    </location>
</feature>
<protein>
    <recommendedName>
        <fullName evidence="1">PD-(D/E)XK endonuclease-like domain-containing protein</fullName>
    </recommendedName>
</protein>
<sequence>MKITNKYNLPSPVVSALSFDSYSKGESDMSITQLIDAPRISVLRRKHHEQMTEDISSKLWSVLGTAVHSMFENAVHESQMISEKRFFCQHDSSWTISGAIDLIEINGDQITVTDYKCTSVWSVIFEKQEWHNQLNAYAWLLRHCTEPVQGNVSKLRIIAVLRDWKENDLKRNGGNYPKAPIAIIDIPLWSIEEQDRYMKERIDLFDQAAFASLTGQPLPRCSDKEQWAKPAKFAVHKGSNKRATKLFDTKEEASAFVLEKGKEFNIQNRPGDKTRCNANWCGVNEWCEQYAEEQA</sequence>
<reference evidence="2 3" key="1">
    <citation type="journal article" date="2018" name="Nat. Biotechnol.">
        <title>A standardized bacterial taxonomy based on genome phylogeny substantially revises the tree of life.</title>
        <authorList>
            <person name="Parks D.H."/>
            <person name="Chuvochina M."/>
            <person name="Waite D.W."/>
            <person name="Rinke C."/>
            <person name="Skarshewski A."/>
            <person name="Chaumeil P.A."/>
            <person name="Hugenholtz P."/>
        </authorList>
    </citation>
    <scope>NUCLEOTIDE SEQUENCE [LARGE SCALE GENOMIC DNA]</scope>
    <source>
        <strain evidence="2">UBA11978</strain>
    </source>
</reference>
<dbReference type="AlphaFoldDB" id="A0A350P2M3"/>
<evidence type="ECO:0000313" key="2">
    <source>
        <dbReference type="EMBL" id="HAW75540.1"/>
    </source>
</evidence>
<organism evidence="2 3">
    <name type="scientific">Alteromonas australica</name>
    <dbReference type="NCBI Taxonomy" id="589873"/>
    <lineage>
        <taxon>Bacteria</taxon>
        <taxon>Pseudomonadati</taxon>
        <taxon>Pseudomonadota</taxon>
        <taxon>Gammaproteobacteria</taxon>
        <taxon>Alteromonadales</taxon>
        <taxon>Alteromonadaceae</taxon>
        <taxon>Alteromonas/Salinimonas group</taxon>
        <taxon>Alteromonas</taxon>
    </lineage>
</organism>
<gene>
    <name evidence="2" type="ORF">DCW74_07380</name>
</gene>
<evidence type="ECO:0000259" key="1">
    <source>
        <dbReference type="Pfam" id="PF12705"/>
    </source>
</evidence>
<dbReference type="EMBL" id="DNAN01000255">
    <property type="protein sequence ID" value="HAW75540.1"/>
    <property type="molecule type" value="Genomic_DNA"/>
</dbReference>
<dbReference type="Proteomes" id="UP000263517">
    <property type="component" value="Unassembled WGS sequence"/>
</dbReference>
<dbReference type="Pfam" id="PF12705">
    <property type="entry name" value="PDDEXK_1"/>
    <property type="match status" value="1"/>
</dbReference>
<evidence type="ECO:0000313" key="3">
    <source>
        <dbReference type="Proteomes" id="UP000263517"/>
    </source>
</evidence>
<comment type="caution">
    <text evidence="2">The sequence shown here is derived from an EMBL/GenBank/DDBJ whole genome shotgun (WGS) entry which is preliminary data.</text>
</comment>
<accession>A0A350P2M3</accession>
<proteinExistence type="predicted"/>
<dbReference type="Gene3D" id="3.90.320.10">
    <property type="match status" value="1"/>
</dbReference>
<dbReference type="InterPro" id="IPR011604">
    <property type="entry name" value="PDDEXK-like_dom_sf"/>
</dbReference>
<name>A0A350P2M3_9ALTE</name>
<dbReference type="InterPro" id="IPR038726">
    <property type="entry name" value="PDDEXK_AddAB-type"/>
</dbReference>